<dbReference type="InterPro" id="IPR049962">
    <property type="entry name" value="THUMP_ThiI"/>
</dbReference>
<keyword evidence="5 19" id="KW-0808">Transferase</keyword>
<dbReference type="GO" id="GO:0140741">
    <property type="term" value="F:tRNA-uracil-4 sulfurtransferase activity"/>
    <property type="evidence" value="ECO:0007669"/>
    <property type="project" value="UniProtKB-EC"/>
</dbReference>
<feature type="binding site" evidence="19">
    <location>
        <begin position="209"/>
        <end position="210"/>
    </location>
    <ligand>
        <name>ATP</name>
        <dbReference type="ChEBI" id="CHEBI:30616"/>
    </ligand>
</feature>
<evidence type="ECO:0000256" key="9">
    <source>
        <dbReference type="ARBA" id="ARBA00022977"/>
    </source>
</evidence>
<comment type="catalytic activity">
    <reaction evidence="11 19">
        <text>[ThiS sulfur-carrier protein]-C-terminal Gly-Gly-AMP + S-sulfanyl-L-cysteinyl-[cysteine desulfurase] + AH2 = [ThiS sulfur-carrier protein]-C-terminal-Gly-aminoethanethioate + L-cysteinyl-[cysteine desulfurase] + A + AMP + 2 H(+)</text>
        <dbReference type="Rhea" id="RHEA:43340"/>
        <dbReference type="Rhea" id="RHEA-COMP:12157"/>
        <dbReference type="Rhea" id="RHEA-COMP:12158"/>
        <dbReference type="Rhea" id="RHEA-COMP:12910"/>
        <dbReference type="Rhea" id="RHEA-COMP:19908"/>
        <dbReference type="ChEBI" id="CHEBI:13193"/>
        <dbReference type="ChEBI" id="CHEBI:15378"/>
        <dbReference type="ChEBI" id="CHEBI:17499"/>
        <dbReference type="ChEBI" id="CHEBI:29950"/>
        <dbReference type="ChEBI" id="CHEBI:61963"/>
        <dbReference type="ChEBI" id="CHEBI:90618"/>
        <dbReference type="ChEBI" id="CHEBI:232372"/>
        <dbReference type="ChEBI" id="CHEBI:456215"/>
    </reaction>
</comment>
<evidence type="ECO:0000256" key="16">
    <source>
        <dbReference type="ARBA" id="ARBA00075337"/>
    </source>
</evidence>
<evidence type="ECO:0000256" key="6">
    <source>
        <dbReference type="ARBA" id="ARBA00022741"/>
    </source>
</evidence>
<dbReference type="NCBIfam" id="TIGR00342">
    <property type="entry name" value="tRNA uracil 4-sulfurtransferase ThiI"/>
    <property type="match status" value="1"/>
</dbReference>
<accession>A0A974BJY6</accession>
<feature type="binding site" evidence="19">
    <location>
        <position position="266"/>
    </location>
    <ligand>
        <name>ATP</name>
        <dbReference type="ChEBI" id="CHEBI:30616"/>
    </ligand>
</feature>
<comment type="catalytic activity">
    <reaction evidence="10 19">
        <text>[ThiI sulfur-carrier protein]-S-sulfanyl-L-cysteine + a uridine in tRNA + 2 reduced [2Fe-2S]-[ferredoxin] + ATP + H(+) = [ThiI sulfur-carrier protein]-L-cysteine + a 4-thiouridine in tRNA + 2 oxidized [2Fe-2S]-[ferredoxin] + AMP + diphosphate</text>
        <dbReference type="Rhea" id="RHEA:24176"/>
        <dbReference type="Rhea" id="RHEA-COMP:10000"/>
        <dbReference type="Rhea" id="RHEA-COMP:10001"/>
        <dbReference type="Rhea" id="RHEA-COMP:13337"/>
        <dbReference type="Rhea" id="RHEA-COMP:13338"/>
        <dbReference type="Rhea" id="RHEA-COMP:13339"/>
        <dbReference type="Rhea" id="RHEA-COMP:13340"/>
        <dbReference type="ChEBI" id="CHEBI:15378"/>
        <dbReference type="ChEBI" id="CHEBI:29950"/>
        <dbReference type="ChEBI" id="CHEBI:30616"/>
        <dbReference type="ChEBI" id="CHEBI:33019"/>
        <dbReference type="ChEBI" id="CHEBI:33737"/>
        <dbReference type="ChEBI" id="CHEBI:33738"/>
        <dbReference type="ChEBI" id="CHEBI:61963"/>
        <dbReference type="ChEBI" id="CHEBI:65315"/>
        <dbReference type="ChEBI" id="CHEBI:136798"/>
        <dbReference type="ChEBI" id="CHEBI:456215"/>
        <dbReference type="EC" id="2.8.1.4"/>
    </reaction>
</comment>
<dbReference type="CDD" id="cd01712">
    <property type="entry name" value="PPase_ThiI"/>
    <property type="match status" value="1"/>
</dbReference>
<dbReference type="GO" id="GO:0052837">
    <property type="term" value="P:thiazole biosynthetic process"/>
    <property type="evidence" value="ECO:0007669"/>
    <property type="project" value="TreeGrafter"/>
</dbReference>
<dbReference type="Pfam" id="PF02568">
    <property type="entry name" value="ThiI"/>
    <property type="match status" value="1"/>
</dbReference>
<dbReference type="PANTHER" id="PTHR43209">
    <property type="entry name" value="TRNA SULFURTRANSFERASE"/>
    <property type="match status" value="1"/>
</dbReference>
<dbReference type="PROSITE" id="PS51165">
    <property type="entry name" value="THUMP"/>
    <property type="match status" value="1"/>
</dbReference>
<keyword evidence="4 19" id="KW-0820">tRNA-binding</keyword>
<evidence type="ECO:0000256" key="4">
    <source>
        <dbReference type="ARBA" id="ARBA00022555"/>
    </source>
</evidence>
<dbReference type="EC" id="2.8.1.4" evidence="14 19"/>
<comment type="pathway">
    <text evidence="2 19">Cofactor biosynthesis; thiamine diphosphate biosynthesis.</text>
</comment>
<dbReference type="RefSeq" id="WP_179238120.1">
    <property type="nucleotide sequence ID" value="NZ_JACBNQ010000009.1"/>
</dbReference>
<keyword evidence="7 19" id="KW-0067">ATP-binding</keyword>
<evidence type="ECO:0000256" key="8">
    <source>
        <dbReference type="ARBA" id="ARBA00022884"/>
    </source>
</evidence>
<feature type="binding site" evidence="19">
    <location>
        <position position="297"/>
    </location>
    <ligand>
        <name>ATP</name>
        <dbReference type="ChEBI" id="CHEBI:30616"/>
    </ligand>
</feature>
<protein>
    <recommendedName>
        <fullName evidence="15 19">Probable tRNA sulfurtransferase</fullName>
        <ecNumber evidence="14 19">2.8.1.4</ecNumber>
    </recommendedName>
    <alternativeName>
        <fullName evidence="16 19">Sulfur carrier protein ThiS sulfurtransferase</fullName>
    </alternativeName>
    <alternativeName>
        <fullName evidence="17 19">Thiamine biosynthesis protein ThiI</fullName>
    </alternativeName>
    <alternativeName>
        <fullName evidence="18 19">tRNA 4-thiouridine synthase</fullName>
    </alternativeName>
</protein>
<proteinExistence type="inferred from homology"/>
<keyword evidence="8 19" id="KW-0694">RNA-binding</keyword>
<comment type="similarity">
    <text evidence="13 19">Belongs to the ThiI family.</text>
</comment>
<evidence type="ECO:0000256" key="2">
    <source>
        <dbReference type="ARBA" id="ARBA00004948"/>
    </source>
</evidence>
<evidence type="ECO:0000256" key="3">
    <source>
        <dbReference type="ARBA" id="ARBA00022490"/>
    </source>
</evidence>
<dbReference type="InterPro" id="IPR050102">
    <property type="entry name" value="tRNA_sulfurtransferase_ThiI"/>
</dbReference>
<dbReference type="InterPro" id="IPR014729">
    <property type="entry name" value="Rossmann-like_a/b/a_fold"/>
</dbReference>
<evidence type="ECO:0000256" key="18">
    <source>
        <dbReference type="ARBA" id="ARBA00080570"/>
    </source>
</evidence>
<comment type="caution">
    <text evidence="21">The sequence shown here is derived from an EMBL/GenBank/DDBJ whole genome shotgun (WGS) entry which is preliminary data.</text>
</comment>
<keyword evidence="6 19" id="KW-0547">Nucleotide-binding</keyword>
<feature type="domain" description="THUMP" evidence="20">
    <location>
        <begin position="60"/>
        <end position="166"/>
    </location>
</feature>
<dbReference type="InterPro" id="IPR049961">
    <property type="entry name" value="ThiI_N"/>
</dbReference>
<dbReference type="Gene3D" id="3.40.50.620">
    <property type="entry name" value="HUPs"/>
    <property type="match status" value="1"/>
</dbReference>
<dbReference type="Proteomes" id="UP000611629">
    <property type="component" value="Unassembled WGS sequence"/>
</dbReference>
<gene>
    <name evidence="19 21" type="primary">thiI</name>
    <name evidence="21" type="ORF">HZF24_09805</name>
</gene>
<dbReference type="Pfam" id="PF02926">
    <property type="entry name" value="THUMP"/>
    <property type="match status" value="1"/>
</dbReference>
<comment type="subcellular location">
    <subcellularLocation>
        <location evidence="1 19">Cytoplasm</location>
    </subcellularLocation>
</comment>
<dbReference type="GO" id="GO:0005524">
    <property type="term" value="F:ATP binding"/>
    <property type="evidence" value="ECO:0007669"/>
    <property type="project" value="UniProtKB-UniRule"/>
</dbReference>
<organism evidence="21 22">
    <name type="scientific">Sedimentibacter hydroxybenzoicus DSM 7310</name>
    <dbReference type="NCBI Taxonomy" id="1123245"/>
    <lineage>
        <taxon>Bacteria</taxon>
        <taxon>Bacillati</taxon>
        <taxon>Bacillota</taxon>
        <taxon>Tissierellia</taxon>
        <taxon>Sedimentibacter</taxon>
    </lineage>
</organism>
<reference evidence="21" key="1">
    <citation type="submission" date="2020-07" db="EMBL/GenBank/DDBJ databases">
        <title>Genomic analysis of a strain of Sedimentibacter Hydroxybenzoicus DSM7310.</title>
        <authorList>
            <person name="Ma S."/>
        </authorList>
    </citation>
    <scope>NUCLEOTIDE SEQUENCE</scope>
    <source>
        <strain evidence="21">DSM 7310</strain>
    </source>
</reference>
<evidence type="ECO:0000256" key="1">
    <source>
        <dbReference type="ARBA" id="ARBA00004496"/>
    </source>
</evidence>
<evidence type="ECO:0000256" key="15">
    <source>
        <dbReference type="ARBA" id="ARBA00071867"/>
    </source>
</evidence>
<dbReference type="GO" id="GO:0002937">
    <property type="term" value="P:tRNA 4-thiouridine biosynthesis"/>
    <property type="evidence" value="ECO:0007669"/>
    <property type="project" value="TreeGrafter"/>
</dbReference>
<dbReference type="CDD" id="cd11716">
    <property type="entry name" value="THUMP_ThiI"/>
    <property type="match status" value="1"/>
</dbReference>
<evidence type="ECO:0000256" key="13">
    <source>
        <dbReference type="ARBA" id="ARBA00061472"/>
    </source>
</evidence>
<dbReference type="SUPFAM" id="SSF143437">
    <property type="entry name" value="THUMP domain-like"/>
    <property type="match status" value="1"/>
</dbReference>
<dbReference type="PANTHER" id="PTHR43209:SF1">
    <property type="entry name" value="TRNA SULFURTRANSFERASE"/>
    <property type="match status" value="1"/>
</dbReference>
<evidence type="ECO:0000256" key="11">
    <source>
        <dbReference type="ARBA" id="ARBA00052330"/>
    </source>
</evidence>
<dbReference type="Pfam" id="PF22025">
    <property type="entry name" value="ThiI_fer"/>
    <property type="match status" value="1"/>
</dbReference>
<dbReference type="AlphaFoldDB" id="A0A974BJY6"/>
<keyword evidence="3 19" id="KW-0963">Cytoplasm</keyword>
<dbReference type="SMART" id="SM00981">
    <property type="entry name" value="THUMP"/>
    <property type="match status" value="1"/>
</dbReference>
<evidence type="ECO:0000256" key="19">
    <source>
        <dbReference type="HAMAP-Rule" id="MF_00021"/>
    </source>
</evidence>
<dbReference type="InterPro" id="IPR004114">
    <property type="entry name" value="THUMP_dom"/>
</dbReference>
<evidence type="ECO:0000313" key="22">
    <source>
        <dbReference type="Proteomes" id="UP000611629"/>
    </source>
</evidence>
<sequence length="386" mass="43617">MYNVVAVSFGEIFLKGKNRGSFEHKLTEQIRYALKEYKDVSIYKELGKVFIQTKHIDDMDGIINKIKKVFGIVVISPSIKVEKDPEIIIEKAIELFRYLKEKQNIKTFKVNTKRGDKTFPVKSMDFSALAGEKILNAFPDVTVDVHNPDIEVMIDIKKNCYISSERITTVGGMPIGSCGKALLLLSGGIDSPVAGYMIAKRGVEISALYFHTYPFTSERANEKVKRLKEILEEYCGKIKLYSVNLLDVHKAIKEHCREEETTILARRFMMRIAERIAEENGLEMLITGESLGQVASQTMKSMIVIENSIEMPILKPVIGMDKTEIMDKAKEIGTYETSILPYDDCCSVFAPSHPLINPKLDSILISEGRLNVEELINKVYSTLEVI</sequence>
<evidence type="ECO:0000256" key="10">
    <source>
        <dbReference type="ARBA" id="ARBA00050570"/>
    </source>
</evidence>
<evidence type="ECO:0000256" key="17">
    <source>
        <dbReference type="ARBA" id="ARBA00077849"/>
    </source>
</evidence>
<dbReference type="HAMAP" id="MF_00021">
    <property type="entry name" value="ThiI"/>
    <property type="match status" value="1"/>
</dbReference>
<evidence type="ECO:0000256" key="5">
    <source>
        <dbReference type="ARBA" id="ARBA00022679"/>
    </source>
</evidence>
<dbReference type="InterPro" id="IPR020536">
    <property type="entry name" value="ThiI_AANH"/>
</dbReference>
<evidence type="ECO:0000256" key="12">
    <source>
        <dbReference type="ARBA" id="ARBA00058382"/>
    </source>
</evidence>
<dbReference type="FunFam" id="3.40.50.620:FF:000053">
    <property type="entry name" value="Probable tRNA sulfurtransferase"/>
    <property type="match status" value="1"/>
</dbReference>
<dbReference type="GO" id="GO:0004810">
    <property type="term" value="F:CCA tRNA nucleotidyltransferase activity"/>
    <property type="evidence" value="ECO:0007669"/>
    <property type="project" value="InterPro"/>
</dbReference>
<dbReference type="InterPro" id="IPR003720">
    <property type="entry name" value="tRNA_STrfase"/>
</dbReference>
<dbReference type="GO" id="GO:0009228">
    <property type="term" value="P:thiamine biosynthetic process"/>
    <property type="evidence" value="ECO:0007669"/>
    <property type="project" value="UniProtKB-KW"/>
</dbReference>
<dbReference type="GO" id="GO:0005829">
    <property type="term" value="C:cytosol"/>
    <property type="evidence" value="ECO:0007669"/>
    <property type="project" value="TreeGrafter"/>
</dbReference>
<dbReference type="SUPFAM" id="SSF52402">
    <property type="entry name" value="Adenine nucleotide alpha hydrolases-like"/>
    <property type="match status" value="1"/>
</dbReference>
<feature type="binding site" evidence="19">
    <location>
        <begin position="184"/>
        <end position="185"/>
    </location>
    <ligand>
        <name>ATP</name>
        <dbReference type="ChEBI" id="CHEBI:30616"/>
    </ligand>
</feature>
<dbReference type="GO" id="GO:0000049">
    <property type="term" value="F:tRNA binding"/>
    <property type="evidence" value="ECO:0007669"/>
    <property type="project" value="UniProtKB-UniRule"/>
</dbReference>
<evidence type="ECO:0000313" key="21">
    <source>
        <dbReference type="EMBL" id="NYB74428.1"/>
    </source>
</evidence>
<evidence type="ECO:0000259" key="20">
    <source>
        <dbReference type="PROSITE" id="PS51165"/>
    </source>
</evidence>
<feature type="binding site" evidence="19">
    <location>
        <position position="288"/>
    </location>
    <ligand>
        <name>ATP</name>
        <dbReference type="ChEBI" id="CHEBI:30616"/>
    </ligand>
</feature>
<name>A0A974BJY6_SEDHY</name>
<evidence type="ECO:0000256" key="7">
    <source>
        <dbReference type="ARBA" id="ARBA00022840"/>
    </source>
</evidence>
<dbReference type="InterPro" id="IPR054173">
    <property type="entry name" value="ThiI_fer"/>
</dbReference>
<comment type="function">
    <text evidence="12 19">Catalyzes the ATP-dependent transfer of a sulfur to tRNA to produce 4-thiouridine in position 8 of tRNAs, which functions as a near-UV photosensor. Also catalyzes the transfer of sulfur to the sulfur carrier protein ThiS, forming ThiS-thiocarboxylate. This is a step in the synthesis of thiazole, in the thiamine biosynthesis pathway. The sulfur is donated as persulfide by IscS.</text>
</comment>
<dbReference type="GO" id="GO:0009229">
    <property type="term" value="P:thiamine diphosphate biosynthetic process"/>
    <property type="evidence" value="ECO:0007669"/>
    <property type="project" value="UniProtKB-UniRule"/>
</dbReference>
<dbReference type="Gene3D" id="3.30.2130.30">
    <property type="match status" value="1"/>
</dbReference>
<keyword evidence="9 19" id="KW-0784">Thiamine biosynthesis</keyword>
<dbReference type="EMBL" id="JACBNQ010000009">
    <property type="protein sequence ID" value="NYB74428.1"/>
    <property type="molecule type" value="Genomic_DNA"/>
</dbReference>
<keyword evidence="22" id="KW-1185">Reference proteome</keyword>
<evidence type="ECO:0000256" key="14">
    <source>
        <dbReference type="ARBA" id="ARBA00066827"/>
    </source>
</evidence>